<dbReference type="PANTHER" id="PTHR43744">
    <property type="entry name" value="ABC TRANSPORTER PERMEASE PROTEIN MG189-RELATED-RELATED"/>
    <property type="match status" value="1"/>
</dbReference>
<feature type="transmembrane region" description="Helical" evidence="7">
    <location>
        <begin position="118"/>
        <end position="139"/>
    </location>
</feature>
<evidence type="ECO:0000256" key="8">
    <source>
        <dbReference type="SAM" id="MobiDB-lite"/>
    </source>
</evidence>
<feature type="transmembrane region" description="Helical" evidence="7">
    <location>
        <begin position="229"/>
        <end position="254"/>
    </location>
</feature>
<evidence type="ECO:0000256" key="1">
    <source>
        <dbReference type="ARBA" id="ARBA00004651"/>
    </source>
</evidence>
<dbReference type="GO" id="GO:0055085">
    <property type="term" value="P:transmembrane transport"/>
    <property type="evidence" value="ECO:0007669"/>
    <property type="project" value="InterPro"/>
</dbReference>
<feature type="transmembrane region" description="Helical" evidence="7">
    <location>
        <begin position="49"/>
        <end position="72"/>
    </location>
</feature>
<dbReference type="KEGG" id="pry:Prubr_23000"/>
<comment type="similarity">
    <text evidence="7">Belongs to the binding-protein-dependent transport system permease family.</text>
</comment>
<feature type="transmembrane region" description="Helical" evidence="7">
    <location>
        <begin position="188"/>
        <end position="208"/>
    </location>
</feature>
<dbReference type="AlphaFoldDB" id="A0A810MZ93"/>
<keyword evidence="2 7" id="KW-0813">Transport</keyword>
<dbReference type="PANTHER" id="PTHR43744:SF12">
    <property type="entry name" value="ABC TRANSPORTER PERMEASE PROTEIN MG189-RELATED"/>
    <property type="match status" value="1"/>
</dbReference>
<keyword evidence="11" id="KW-1185">Reference proteome</keyword>
<dbReference type="GO" id="GO:0005886">
    <property type="term" value="C:plasma membrane"/>
    <property type="evidence" value="ECO:0007669"/>
    <property type="project" value="UniProtKB-SubCell"/>
</dbReference>
<comment type="subcellular location">
    <subcellularLocation>
        <location evidence="1 7">Cell membrane</location>
        <topology evidence="1 7">Multi-pass membrane protein</topology>
    </subcellularLocation>
</comment>
<dbReference type="SUPFAM" id="SSF161098">
    <property type="entry name" value="MetI-like"/>
    <property type="match status" value="1"/>
</dbReference>
<dbReference type="Pfam" id="PF00528">
    <property type="entry name" value="BPD_transp_1"/>
    <property type="match status" value="1"/>
</dbReference>
<evidence type="ECO:0000256" key="4">
    <source>
        <dbReference type="ARBA" id="ARBA00022692"/>
    </source>
</evidence>
<proteinExistence type="inferred from homology"/>
<keyword evidence="6 7" id="KW-0472">Membrane</keyword>
<dbReference type="InterPro" id="IPR035906">
    <property type="entry name" value="MetI-like_sf"/>
</dbReference>
<evidence type="ECO:0000259" key="9">
    <source>
        <dbReference type="PROSITE" id="PS50928"/>
    </source>
</evidence>
<dbReference type="Gene3D" id="1.10.3720.10">
    <property type="entry name" value="MetI-like"/>
    <property type="match status" value="1"/>
</dbReference>
<dbReference type="CDD" id="cd06261">
    <property type="entry name" value="TM_PBP2"/>
    <property type="match status" value="1"/>
</dbReference>
<protein>
    <submittedName>
        <fullName evidence="10">Sugar ABC transporter permease</fullName>
    </submittedName>
</protein>
<keyword evidence="5 7" id="KW-1133">Transmembrane helix</keyword>
<gene>
    <name evidence="10" type="ORF">Prubr_23000</name>
</gene>
<evidence type="ECO:0000313" key="11">
    <source>
        <dbReference type="Proteomes" id="UP000680866"/>
    </source>
</evidence>
<sequence length="323" mass="35411">MTITAPSRPPLPKLADPAPARRRPRPAGDHGAGRTLISDTELRRTRGKVVYFSVLTVVTILFSLVFLFPLYWMVTGAVKEPAEFALTPPTFIPETFEPQNYALAWDRMNIARYFGNTVFYAVGGWLIQLVVDVGVAYALSKLRPIFGKLVLGLMLASLMLPAAALLIPAYLTVADVPIFGVNLLNTPWALWLPAAANAFNIYVLKRFFDQIPNDLLDSASLDGAGRLRVLWHIVLPLSRPVLGVVSIFAVIGIWKDFLWPLLVLQDTEVQTISVALSRLSNTSQVPPTEMMAGLVIASIPMIIIFLIFQRSIIGGLSAGSMKG</sequence>
<feature type="transmembrane region" description="Helical" evidence="7">
    <location>
        <begin position="151"/>
        <end position="173"/>
    </location>
</feature>
<organism evidence="10 11">
    <name type="scientific">Polymorphospora rubra</name>
    <dbReference type="NCBI Taxonomy" id="338584"/>
    <lineage>
        <taxon>Bacteria</taxon>
        <taxon>Bacillati</taxon>
        <taxon>Actinomycetota</taxon>
        <taxon>Actinomycetes</taxon>
        <taxon>Micromonosporales</taxon>
        <taxon>Micromonosporaceae</taxon>
        <taxon>Polymorphospora</taxon>
    </lineage>
</organism>
<evidence type="ECO:0000256" key="2">
    <source>
        <dbReference type="ARBA" id="ARBA00022448"/>
    </source>
</evidence>
<dbReference type="InterPro" id="IPR000515">
    <property type="entry name" value="MetI-like"/>
</dbReference>
<dbReference type="PROSITE" id="PS50928">
    <property type="entry name" value="ABC_TM1"/>
    <property type="match status" value="1"/>
</dbReference>
<feature type="domain" description="ABC transmembrane type-1" evidence="9">
    <location>
        <begin position="114"/>
        <end position="308"/>
    </location>
</feature>
<evidence type="ECO:0000256" key="3">
    <source>
        <dbReference type="ARBA" id="ARBA00022475"/>
    </source>
</evidence>
<accession>A0A810MZ93</accession>
<dbReference type="EMBL" id="AP023359">
    <property type="protein sequence ID" value="BCJ65279.1"/>
    <property type="molecule type" value="Genomic_DNA"/>
</dbReference>
<evidence type="ECO:0000256" key="6">
    <source>
        <dbReference type="ARBA" id="ARBA00023136"/>
    </source>
</evidence>
<feature type="region of interest" description="Disordered" evidence="8">
    <location>
        <begin position="1"/>
        <end position="35"/>
    </location>
</feature>
<evidence type="ECO:0000256" key="7">
    <source>
        <dbReference type="RuleBase" id="RU363032"/>
    </source>
</evidence>
<keyword evidence="3" id="KW-1003">Cell membrane</keyword>
<evidence type="ECO:0000313" key="10">
    <source>
        <dbReference type="EMBL" id="BCJ65279.1"/>
    </source>
</evidence>
<evidence type="ECO:0000256" key="5">
    <source>
        <dbReference type="ARBA" id="ARBA00022989"/>
    </source>
</evidence>
<keyword evidence="4 7" id="KW-0812">Transmembrane</keyword>
<feature type="transmembrane region" description="Helical" evidence="7">
    <location>
        <begin position="290"/>
        <end position="308"/>
    </location>
</feature>
<reference evidence="10" key="1">
    <citation type="submission" date="2020-08" db="EMBL/GenBank/DDBJ databases">
        <title>Whole genome shotgun sequence of Polymorphospora rubra NBRC 101157.</title>
        <authorList>
            <person name="Komaki H."/>
            <person name="Tamura T."/>
        </authorList>
    </citation>
    <scope>NUCLEOTIDE SEQUENCE</scope>
    <source>
        <strain evidence="10">NBRC 101157</strain>
    </source>
</reference>
<dbReference type="RefSeq" id="WP_212824644.1">
    <property type="nucleotide sequence ID" value="NZ_AP023359.1"/>
</dbReference>
<name>A0A810MZ93_9ACTN</name>
<dbReference type="Proteomes" id="UP000680866">
    <property type="component" value="Chromosome"/>
</dbReference>